<name>A0A1M7KIL6_RUMFL</name>
<dbReference type="Proteomes" id="UP000184394">
    <property type="component" value="Unassembled WGS sequence"/>
</dbReference>
<dbReference type="Gene3D" id="3.40.50.300">
    <property type="entry name" value="P-loop containing nucleotide triphosphate hydrolases"/>
    <property type="match status" value="1"/>
</dbReference>
<evidence type="ECO:0008006" key="3">
    <source>
        <dbReference type="Google" id="ProtNLM"/>
    </source>
</evidence>
<gene>
    <name evidence="1" type="ORF">SAMN04487860_1098</name>
</gene>
<protein>
    <recommendedName>
        <fullName evidence="3">AAA-like domain-containing protein</fullName>
    </recommendedName>
</protein>
<proteinExistence type="predicted"/>
<sequence>MVKISTFDDELWKAYSYGNPTYFDVMEKFNRYVKAEIEKGVLEKVDDAKKKALCEQEEELKLKLQREAEEDNKKKVKPNLRCIKPLIHDTVSFVDQTYDGRDYVIPNVGKYSRSYDKELRKNPYGGDWELTYNTKGPRFISSVNVATCLIVNASGPGICDALVIFLRGRDKPIVFAGGNLSDTRIINALQLEDTAPEKRNWVAAAFRASLRDCDDISFLDIPQHAGGNMLRDGKFVYVSSFNVYPGTEALFPNEVKNHFLIHGEPDLTLAVNNYKPFLPQCWKAKYMIVERVKSILLPWFKNYGLNDDRISVVIYRHEEDKLGCIALAKRSNYESTIVKSLMDKNVDVKKELAATNDVTAVFTFSLTVESRRTCSQQFTDILLDLKGENGIENPTRKNIILLTETPARIPSDFPAVYLTMDENITWGDYKELQRTSGAFDYSLISFFYTNQYATNSLVGDTLKHLRLYGKEKNIDYPSKSAEMSLATAWMLKRLGIVTDAEYNDMLLWLTSNAPTISSASEALCNEIGAIGSESICSGEITPSRGDGQYPPWNESKIFVAADGTYNWTRELLEQKVTSKMKGTDSFNKSCQALEAKGLSCPTRTGEHTRTLTVKCEGGGAIKREFISLSPELFSVEARQVVEKTLIADTFVEYKNCPKQFNPLIKHTKFDLLAGQLIGSYSAINPFVLVTGSPGLGKSDFLMMQAILRADSGDTVFIYDQTNAFCRFEWAAHMVPQEIIDNIIFWDLSTMGLPIDLLDFSGCEGHVQKVQRLSSLLKSGAHLTGPNQFSVLQKVVESIISSYEDGNNDIKRAIELSLKKTGKEGEVRQRLVTMFSSVARNIRTPYDWEELVAMRRKIIVFSAGNAVVKPDANPLDMVLDSYFAFKDKHRDKNVTLILDEVQRMNIAEEAPIDVILSTGRKLNISVYIATQRYVLGKGNLPRIEEYCGTKIFFQPMDSCVKNAATTTHLSVDELLSFEQGKCAVVGSIYSEHMGKNIPVRNAIVGMTYRPPCVDSYD</sequence>
<accession>A0A1M7KIL6</accession>
<dbReference type="SUPFAM" id="SSF52540">
    <property type="entry name" value="P-loop containing nucleoside triphosphate hydrolases"/>
    <property type="match status" value="1"/>
</dbReference>
<evidence type="ECO:0000313" key="1">
    <source>
        <dbReference type="EMBL" id="SHM65235.1"/>
    </source>
</evidence>
<organism evidence="1 2">
    <name type="scientific">Ruminococcus flavefaciens</name>
    <dbReference type="NCBI Taxonomy" id="1265"/>
    <lineage>
        <taxon>Bacteria</taxon>
        <taxon>Bacillati</taxon>
        <taxon>Bacillota</taxon>
        <taxon>Clostridia</taxon>
        <taxon>Eubacteriales</taxon>
        <taxon>Oscillospiraceae</taxon>
        <taxon>Ruminococcus</taxon>
    </lineage>
</organism>
<dbReference type="EMBL" id="FRCT01000009">
    <property type="protein sequence ID" value="SHM65235.1"/>
    <property type="molecule type" value="Genomic_DNA"/>
</dbReference>
<dbReference type="AlphaFoldDB" id="A0A1M7KIL6"/>
<evidence type="ECO:0000313" key="2">
    <source>
        <dbReference type="Proteomes" id="UP000184394"/>
    </source>
</evidence>
<dbReference type="InterPro" id="IPR027417">
    <property type="entry name" value="P-loop_NTPase"/>
</dbReference>
<reference evidence="1 2" key="1">
    <citation type="submission" date="2016-11" db="EMBL/GenBank/DDBJ databases">
        <authorList>
            <person name="Jaros S."/>
            <person name="Januszkiewicz K."/>
            <person name="Wedrychowicz H."/>
        </authorList>
    </citation>
    <scope>NUCLEOTIDE SEQUENCE [LARGE SCALE GENOMIC DNA]</scope>
    <source>
        <strain evidence="1 2">Y1</strain>
    </source>
</reference>